<dbReference type="STRING" id="2282107.A0A286UNW4"/>
<keyword evidence="14" id="KW-0325">Glycoprotein</keyword>
<dbReference type="SUPFAM" id="SSF52743">
    <property type="entry name" value="Subtilisin-like"/>
    <property type="match status" value="1"/>
</dbReference>
<keyword evidence="19" id="KW-1185">Reference proteome</keyword>
<evidence type="ECO:0000313" key="18">
    <source>
        <dbReference type="EMBL" id="PAV21239.1"/>
    </source>
</evidence>
<dbReference type="Proteomes" id="UP000217199">
    <property type="component" value="Unassembled WGS sequence"/>
</dbReference>
<keyword evidence="6 15" id="KW-0645">Protease</keyword>
<evidence type="ECO:0000256" key="7">
    <source>
        <dbReference type="ARBA" id="ARBA00022723"/>
    </source>
</evidence>
<evidence type="ECO:0000256" key="5">
    <source>
        <dbReference type="ARBA" id="ARBA00022525"/>
    </source>
</evidence>
<organism evidence="18 19">
    <name type="scientific">Pyrrhoderma noxium</name>
    <dbReference type="NCBI Taxonomy" id="2282107"/>
    <lineage>
        <taxon>Eukaryota</taxon>
        <taxon>Fungi</taxon>
        <taxon>Dikarya</taxon>
        <taxon>Basidiomycota</taxon>
        <taxon>Agaricomycotina</taxon>
        <taxon>Agaricomycetes</taxon>
        <taxon>Hymenochaetales</taxon>
        <taxon>Hymenochaetaceae</taxon>
        <taxon>Pyrrhoderma</taxon>
    </lineage>
</organism>
<dbReference type="SUPFAM" id="SSF54897">
    <property type="entry name" value="Protease propeptides/inhibitors"/>
    <property type="match status" value="1"/>
</dbReference>
<gene>
    <name evidence="18" type="ORF">PNOK_0386600</name>
</gene>
<dbReference type="CDD" id="cd11377">
    <property type="entry name" value="Pro-peptidase_S53"/>
    <property type="match status" value="1"/>
</dbReference>
<dbReference type="GO" id="GO:0004252">
    <property type="term" value="F:serine-type endopeptidase activity"/>
    <property type="evidence" value="ECO:0007669"/>
    <property type="project" value="UniProtKB-UniRule"/>
</dbReference>
<feature type="domain" description="Peptidase S53" evidence="17">
    <location>
        <begin position="219"/>
        <end position="596"/>
    </location>
</feature>
<keyword evidence="9 15" id="KW-0378">Hydrolase</keyword>
<feature type="binding site" evidence="15">
    <location>
        <position position="574"/>
    </location>
    <ligand>
        <name>Ca(2+)</name>
        <dbReference type="ChEBI" id="CHEBI:29108"/>
    </ligand>
</feature>
<dbReference type="InterPro" id="IPR030400">
    <property type="entry name" value="Sedolisin_dom"/>
</dbReference>
<comment type="function">
    <text evidence="2">Secreted tripeptidyl-peptidase which degrades proteins at acidic pHs and is involved in virulence.</text>
</comment>
<evidence type="ECO:0000256" key="2">
    <source>
        <dbReference type="ARBA" id="ARBA00002451"/>
    </source>
</evidence>
<comment type="catalytic activity">
    <reaction evidence="1">
        <text>Release of an N-terminal tripeptide from a polypeptide.</text>
        <dbReference type="EC" id="3.4.14.10"/>
    </reaction>
</comment>
<comment type="cofactor">
    <cofactor evidence="15">
        <name>Ca(2+)</name>
        <dbReference type="ChEBI" id="CHEBI:29108"/>
    </cofactor>
    <text evidence="15">Binds 1 Ca(2+) ion per subunit.</text>
</comment>
<keyword evidence="8 16" id="KW-0732">Signal</keyword>
<dbReference type="AlphaFoldDB" id="A0A286UNW4"/>
<evidence type="ECO:0000256" key="9">
    <source>
        <dbReference type="ARBA" id="ARBA00022801"/>
    </source>
</evidence>
<feature type="binding site" evidence="15">
    <location>
        <position position="556"/>
    </location>
    <ligand>
        <name>Ca(2+)</name>
        <dbReference type="ChEBI" id="CHEBI:29108"/>
    </ligand>
</feature>
<proteinExistence type="predicted"/>
<reference evidence="18 19" key="1">
    <citation type="journal article" date="2017" name="Mol. Ecol.">
        <title>Comparative and population genomic landscape of Phellinus noxius: A hypervariable fungus causing root rot in trees.</title>
        <authorList>
            <person name="Chung C.L."/>
            <person name="Lee T.J."/>
            <person name="Akiba M."/>
            <person name="Lee H.H."/>
            <person name="Kuo T.H."/>
            <person name="Liu D."/>
            <person name="Ke H.M."/>
            <person name="Yokoi T."/>
            <person name="Roa M.B."/>
            <person name="Lu M.J."/>
            <person name="Chang Y.Y."/>
            <person name="Ann P.J."/>
            <person name="Tsai J.N."/>
            <person name="Chen C.Y."/>
            <person name="Tzean S.S."/>
            <person name="Ota Y."/>
            <person name="Hattori T."/>
            <person name="Sahashi N."/>
            <person name="Liou R.F."/>
            <person name="Kikuchi T."/>
            <person name="Tsai I.J."/>
        </authorList>
    </citation>
    <scope>NUCLEOTIDE SEQUENCE [LARGE SCALE GENOMIC DNA]</scope>
    <source>
        <strain evidence="18 19">FFPRI411160</strain>
    </source>
</reference>
<feature type="chain" id="PRO_5013675767" description="tripeptidyl-peptidase II" evidence="16">
    <location>
        <begin position="21"/>
        <end position="597"/>
    </location>
</feature>
<feature type="active site" description="Charge relay system" evidence="15">
    <location>
        <position position="513"/>
    </location>
</feature>
<dbReference type="GO" id="GO:0008240">
    <property type="term" value="F:tripeptidyl-peptidase activity"/>
    <property type="evidence" value="ECO:0007669"/>
    <property type="project" value="UniProtKB-EC"/>
</dbReference>
<evidence type="ECO:0000256" key="10">
    <source>
        <dbReference type="ARBA" id="ARBA00022825"/>
    </source>
</evidence>
<keyword evidence="10 15" id="KW-0720">Serine protease</keyword>
<comment type="caution">
    <text evidence="18">The sequence shown here is derived from an EMBL/GenBank/DDBJ whole genome shotgun (WGS) entry which is preliminary data.</text>
</comment>
<evidence type="ECO:0000256" key="12">
    <source>
        <dbReference type="ARBA" id="ARBA00023026"/>
    </source>
</evidence>
<keyword evidence="5" id="KW-0964">Secreted</keyword>
<feature type="binding site" evidence="15">
    <location>
        <position position="555"/>
    </location>
    <ligand>
        <name>Ca(2+)</name>
        <dbReference type="ChEBI" id="CHEBI:29108"/>
    </ligand>
</feature>
<evidence type="ECO:0000256" key="11">
    <source>
        <dbReference type="ARBA" id="ARBA00022837"/>
    </source>
</evidence>
<accession>A0A286UNW4</accession>
<evidence type="ECO:0000313" key="19">
    <source>
        <dbReference type="Proteomes" id="UP000217199"/>
    </source>
</evidence>
<evidence type="ECO:0000256" key="3">
    <source>
        <dbReference type="ARBA" id="ARBA00004239"/>
    </source>
</evidence>
<dbReference type="OrthoDB" id="409122at2759"/>
<feature type="signal peptide" evidence="16">
    <location>
        <begin position="1"/>
        <end position="20"/>
    </location>
</feature>
<dbReference type="Gene3D" id="3.40.50.200">
    <property type="entry name" value="Peptidase S8/S53 domain"/>
    <property type="match status" value="1"/>
</dbReference>
<dbReference type="SMART" id="SM00944">
    <property type="entry name" value="Pro-kuma_activ"/>
    <property type="match status" value="1"/>
</dbReference>
<comment type="subcellular location">
    <subcellularLocation>
        <location evidence="3">Secreted</location>
        <location evidence="3">Extracellular space</location>
    </subcellularLocation>
</comment>
<keyword evidence="12" id="KW-0843">Virulence</keyword>
<dbReference type="GO" id="GO:0046872">
    <property type="term" value="F:metal ion binding"/>
    <property type="evidence" value="ECO:0007669"/>
    <property type="project" value="UniProtKB-UniRule"/>
</dbReference>
<sequence length="597" mass="64868">MLSLGYITYFLLFFTFSSNAEPIPSVKVKESIVHPRGWLRGDPAPVDHILELKIALPQTNFLLLEQQLYEISDPSHERYGKHLSKQQVEELIAPPHDSIVLVDEWLTSHGINETWRSPAKDWVTVRIPVYLAERLLNTTYHIWTHEGSGDTIVRTLSYSVPEHVYEHIELIQPTTVFSRLRKQKTTFRWSTPHNESTLPDAPRIVLPNGIAVDASCNETVTISCLKELYNVGKFNASAKVGNKIGITGYLEQFANIADLQLFYADQRPDAVNSTFEFISINGGQNSQNISEAGVEANLDVQFAFGLTFPTPATFFSTGGRPPFIPDIGTPTDTNEPYLTWLEAILAHNDPPQTISTSYGDDEQTVPRSFAIRVCQGFAQLGARGVSLMFSSGDGGVGDGDPDPETQQCFTNDGRNATRFIPGFPASCPFVTAVGGTIFVPEIAVSFSGGGFSDIFSRPSYQDAVVTRYLTGLPNGTYEGLFNPNGRAIPDVSALADNFKIFFQGESGLIGGTSASSPTFAGIVSLLNDARLSNGLPPLGFLNPLIYSKGGAGFTDITIGNNPGCGTLGFNTTNGWDPVTGFGTPNFGLLKDLVLDSA</sequence>
<keyword evidence="7 15" id="KW-0479">Metal-binding</keyword>
<dbReference type="InterPro" id="IPR015366">
    <property type="entry name" value="S53_propep"/>
</dbReference>
<evidence type="ECO:0000256" key="4">
    <source>
        <dbReference type="ARBA" id="ARBA00012462"/>
    </source>
</evidence>
<dbReference type="PROSITE" id="PS00138">
    <property type="entry name" value="SUBTILASE_SER"/>
    <property type="match status" value="1"/>
</dbReference>
<dbReference type="EMBL" id="NBII01000003">
    <property type="protein sequence ID" value="PAV21239.1"/>
    <property type="molecule type" value="Genomic_DNA"/>
</dbReference>
<feature type="binding site" evidence="15">
    <location>
        <position position="576"/>
    </location>
    <ligand>
        <name>Ca(2+)</name>
        <dbReference type="ChEBI" id="CHEBI:29108"/>
    </ligand>
</feature>
<dbReference type="EC" id="3.4.14.10" evidence="4"/>
<dbReference type="PANTHER" id="PTHR14218">
    <property type="entry name" value="PROTEASE S8 TRIPEPTIDYL PEPTIDASE I CLN2"/>
    <property type="match status" value="1"/>
</dbReference>
<evidence type="ECO:0000256" key="8">
    <source>
        <dbReference type="ARBA" id="ARBA00022729"/>
    </source>
</evidence>
<dbReference type="Pfam" id="PF09286">
    <property type="entry name" value="Pro-kuma_activ"/>
    <property type="match status" value="1"/>
</dbReference>
<evidence type="ECO:0000259" key="17">
    <source>
        <dbReference type="PROSITE" id="PS51695"/>
    </source>
</evidence>
<dbReference type="PANTHER" id="PTHR14218:SF15">
    <property type="entry name" value="TRIPEPTIDYL-PEPTIDASE 1"/>
    <property type="match status" value="1"/>
</dbReference>
<feature type="active site" description="Charge relay system" evidence="15">
    <location>
        <position position="299"/>
    </location>
</feature>
<evidence type="ECO:0000256" key="1">
    <source>
        <dbReference type="ARBA" id="ARBA00001910"/>
    </source>
</evidence>
<feature type="active site" description="Charge relay system" evidence="15">
    <location>
        <position position="295"/>
    </location>
</feature>
<keyword evidence="13" id="KW-0865">Zymogen</keyword>
<evidence type="ECO:0000256" key="15">
    <source>
        <dbReference type="PROSITE-ProRule" id="PRU01032"/>
    </source>
</evidence>
<protein>
    <recommendedName>
        <fullName evidence="4">tripeptidyl-peptidase II</fullName>
        <ecNumber evidence="4">3.4.14.10</ecNumber>
    </recommendedName>
</protein>
<dbReference type="CDD" id="cd04056">
    <property type="entry name" value="Peptidases_S53"/>
    <property type="match status" value="1"/>
</dbReference>
<dbReference type="GO" id="GO:0005576">
    <property type="term" value="C:extracellular region"/>
    <property type="evidence" value="ECO:0007669"/>
    <property type="project" value="UniProtKB-SubCell"/>
</dbReference>
<dbReference type="InterPro" id="IPR036852">
    <property type="entry name" value="Peptidase_S8/S53_dom_sf"/>
</dbReference>
<evidence type="ECO:0000256" key="14">
    <source>
        <dbReference type="ARBA" id="ARBA00023180"/>
    </source>
</evidence>
<dbReference type="InterPro" id="IPR050819">
    <property type="entry name" value="Tripeptidyl-peptidase_I"/>
</dbReference>
<evidence type="ECO:0000256" key="13">
    <source>
        <dbReference type="ARBA" id="ARBA00023145"/>
    </source>
</evidence>
<keyword evidence="11 15" id="KW-0106">Calcium</keyword>
<dbReference type="InParanoid" id="A0A286UNW4"/>
<dbReference type="GO" id="GO:0006508">
    <property type="term" value="P:proteolysis"/>
    <property type="evidence" value="ECO:0007669"/>
    <property type="project" value="UniProtKB-KW"/>
</dbReference>
<dbReference type="FunFam" id="3.40.50.200:FF:000015">
    <property type="entry name" value="Tripeptidyl peptidase A"/>
    <property type="match status" value="1"/>
</dbReference>
<name>A0A286UNW4_9AGAM</name>
<dbReference type="InterPro" id="IPR023828">
    <property type="entry name" value="Peptidase_S8_Ser-AS"/>
</dbReference>
<dbReference type="PROSITE" id="PS51695">
    <property type="entry name" value="SEDOLISIN"/>
    <property type="match status" value="1"/>
</dbReference>
<evidence type="ECO:0000256" key="16">
    <source>
        <dbReference type="SAM" id="SignalP"/>
    </source>
</evidence>
<evidence type="ECO:0000256" key="6">
    <source>
        <dbReference type="ARBA" id="ARBA00022670"/>
    </source>
</evidence>